<protein>
    <submittedName>
        <fullName evidence="2">Uncharacterized protein</fullName>
    </submittedName>
</protein>
<proteinExistence type="predicted"/>
<evidence type="ECO:0000256" key="1">
    <source>
        <dbReference type="SAM" id="SignalP"/>
    </source>
</evidence>
<accession>A0ABW4MWM8</accession>
<evidence type="ECO:0000313" key="3">
    <source>
        <dbReference type="Proteomes" id="UP001597237"/>
    </source>
</evidence>
<sequence length="242" mass="26349">MSLVRVVLAGVLGACLAGTALAQPKSEPFPRAEMEAGLVELPVFRSMRDHHPEVFRKVLDATREGLLAGDTRDDVAARVRPLYLALIDSEMPKANDENLLGAVRMTLSQMRMLQTVSPDACYGLIVGDKTVSFASALTPELIAEEQAWATQMFEQTATAPVTRPTEDLSDQIAELALSAYETLSRPDRARFMELGGDLSAASSPDDRRIGCAFGVAMYELLLEMPKAEAARLFYAMIVEPEA</sequence>
<organism evidence="2 3">
    <name type="scientific">Phenylobacterium terrae</name>
    <dbReference type="NCBI Taxonomy" id="2665495"/>
    <lineage>
        <taxon>Bacteria</taxon>
        <taxon>Pseudomonadati</taxon>
        <taxon>Pseudomonadota</taxon>
        <taxon>Alphaproteobacteria</taxon>
        <taxon>Caulobacterales</taxon>
        <taxon>Caulobacteraceae</taxon>
        <taxon>Phenylobacterium</taxon>
    </lineage>
</organism>
<gene>
    <name evidence="2" type="ORF">ACFSC0_03175</name>
</gene>
<keyword evidence="1" id="KW-0732">Signal</keyword>
<reference evidence="3" key="1">
    <citation type="journal article" date="2019" name="Int. J. Syst. Evol. Microbiol.">
        <title>The Global Catalogue of Microorganisms (GCM) 10K type strain sequencing project: providing services to taxonomists for standard genome sequencing and annotation.</title>
        <authorList>
            <consortium name="The Broad Institute Genomics Platform"/>
            <consortium name="The Broad Institute Genome Sequencing Center for Infectious Disease"/>
            <person name="Wu L."/>
            <person name="Ma J."/>
        </authorList>
    </citation>
    <scope>NUCLEOTIDE SEQUENCE [LARGE SCALE GENOMIC DNA]</scope>
    <source>
        <strain evidence="3">DFY28</strain>
    </source>
</reference>
<dbReference type="RefSeq" id="WP_377280559.1">
    <property type="nucleotide sequence ID" value="NZ_JBHRSI010000001.1"/>
</dbReference>
<keyword evidence="3" id="KW-1185">Reference proteome</keyword>
<name>A0ABW4MWM8_9CAUL</name>
<feature type="chain" id="PRO_5047030406" evidence="1">
    <location>
        <begin position="23"/>
        <end position="242"/>
    </location>
</feature>
<comment type="caution">
    <text evidence="2">The sequence shown here is derived from an EMBL/GenBank/DDBJ whole genome shotgun (WGS) entry which is preliminary data.</text>
</comment>
<dbReference type="EMBL" id="JBHUEY010000001">
    <property type="protein sequence ID" value="MFD1782384.1"/>
    <property type="molecule type" value="Genomic_DNA"/>
</dbReference>
<feature type="signal peptide" evidence="1">
    <location>
        <begin position="1"/>
        <end position="22"/>
    </location>
</feature>
<evidence type="ECO:0000313" key="2">
    <source>
        <dbReference type="EMBL" id="MFD1782384.1"/>
    </source>
</evidence>
<dbReference type="Proteomes" id="UP001597237">
    <property type="component" value="Unassembled WGS sequence"/>
</dbReference>